<keyword evidence="1" id="KW-0479">Metal-binding</keyword>
<proteinExistence type="predicted"/>
<dbReference type="Pfam" id="PF13894">
    <property type="entry name" value="zf-C2H2_4"/>
    <property type="match status" value="1"/>
</dbReference>
<evidence type="ECO:0000313" key="7">
    <source>
        <dbReference type="EMBL" id="QHT09577.1"/>
    </source>
</evidence>
<keyword evidence="4" id="KW-0862">Zinc</keyword>
<dbReference type="InterPro" id="IPR036236">
    <property type="entry name" value="Znf_C2H2_sf"/>
</dbReference>
<dbReference type="GO" id="GO:0008270">
    <property type="term" value="F:zinc ion binding"/>
    <property type="evidence" value="ECO:0007669"/>
    <property type="project" value="UniProtKB-KW"/>
</dbReference>
<dbReference type="SUPFAM" id="SSF57667">
    <property type="entry name" value="beta-beta-alpha zinc fingers"/>
    <property type="match status" value="1"/>
</dbReference>
<sequence>MQCQYCKKTFSSKGNLNTHEKSAKYCLELKKKSNIEYTFEIYNCKHCNKDFSQKSNLDKHITICKIKNNEDQKNSYEKQLQEKDKQILELKSQIEKLQDVIASIEAQPKIIQNTVQTTNDTTKNTINNRVNIINNLVPITDDEYKKLPDMLKREYVESGLDGYVKLATEFYKDKAVCTDLSRKMITHKDADGKIVVDPNMSKLTTKFFSAILTKNRQVLGDILKEIEEKLDDSKIDHDEYFSGCCKFSQQRLNTRLLAEGDEPREAGDEYLEFKNSYTNKICDNIYVK</sequence>
<organism evidence="7">
    <name type="scientific">viral metagenome</name>
    <dbReference type="NCBI Taxonomy" id="1070528"/>
    <lineage>
        <taxon>unclassified sequences</taxon>
        <taxon>metagenomes</taxon>
        <taxon>organismal metagenomes</taxon>
    </lineage>
</organism>
<dbReference type="InterPro" id="IPR013087">
    <property type="entry name" value="Znf_C2H2_type"/>
</dbReference>
<dbReference type="AlphaFoldDB" id="A0A6C0CZ82"/>
<dbReference type="Pfam" id="PF00096">
    <property type="entry name" value="zf-C2H2"/>
    <property type="match status" value="1"/>
</dbReference>
<dbReference type="EMBL" id="MN739513">
    <property type="protein sequence ID" value="QHT09577.1"/>
    <property type="molecule type" value="Genomic_DNA"/>
</dbReference>
<evidence type="ECO:0000256" key="4">
    <source>
        <dbReference type="ARBA" id="ARBA00022833"/>
    </source>
</evidence>
<dbReference type="FunFam" id="3.30.160.60:FF:000110">
    <property type="entry name" value="Zinc finger protein-like"/>
    <property type="match status" value="1"/>
</dbReference>
<evidence type="ECO:0000256" key="5">
    <source>
        <dbReference type="SAM" id="Coils"/>
    </source>
</evidence>
<dbReference type="PROSITE" id="PS50157">
    <property type="entry name" value="ZINC_FINGER_C2H2_2"/>
    <property type="match status" value="2"/>
</dbReference>
<protein>
    <recommendedName>
        <fullName evidence="6">C2H2-type domain-containing protein</fullName>
    </recommendedName>
</protein>
<name>A0A6C0CZ82_9ZZZZ</name>
<feature type="domain" description="C2H2-type" evidence="6">
    <location>
        <begin position="1"/>
        <end position="33"/>
    </location>
</feature>
<evidence type="ECO:0000256" key="1">
    <source>
        <dbReference type="ARBA" id="ARBA00022723"/>
    </source>
</evidence>
<feature type="coiled-coil region" evidence="5">
    <location>
        <begin position="66"/>
        <end position="107"/>
    </location>
</feature>
<keyword evidence="5" id="KW-0175">Coiled coil</keyword>
<evidence type="ECO:0000259" key="6">
    <source>
        <dbReference type="PROSITE" id="PS50157"/>
    </source>
</evidence>
<reference evidence="7" key="1">
    <citation type="journal article" date="2020" name="Nature">
        <title>Giant virus diversity and host interactions through global metagenomics.</title>
        <authorList>
            <person name="Schulz F."/>
            <person name="Roux S."/>
            <person name="Paez-Espino D."/>
            <person name="Jungbluth S."/>
            <person name="Walsh D.A."/>
            <person name="Denef V.J."/>
            <person name="McMahon K.D."/>
            <person name="Konstantinidis K.T."/>
            <person name="Eloe-Fadrosh E.A."/>
            <person name="Kyrpides N.C."/>
            <person name="Woyke T."/>
        </authorList>
    </citation>
    <scope>NUCLEOTIDE SEQUENCE</scope>
    <source>
        <strain evidence="7">GVMAG-M-3300023174-102</strain>
    </source>
</reference>
<evidence type="ECO:0000256" key="2">
    <source>
        <dbReference type="ARBA" id="ARBA00022737"/>
    </source>
</evidence>
<keyword evidence="3" id="KW-0863">Zinc-finger</keyword>
<feature type="domain" description="C2H2-type" evidence="6">
    <location>
        <begin position="42"/>
        <end position="72"/>
    </location>
</feature>
<dbReference type="Gene3D" id="3.30.160.60">
    <property type="entry name" value="Classic Zinc Finger"/>
    <property type="match status" value="2"/>
</dbReference>
<keyword evidence="2" id="KW-0677">Repeat</keyword>
<accession>A0A6C0CZ82</accession>
<evidence type="ECO:0000256" key="3">
    <source>
        <dbReference type="ARBA" id="ARBA00022771"/>
    </source>
</evidence>